<name>A0AAW4GCJ1_GORRU</name>
<organism evidence="3 4">
    <name type="scientific">Gordonia rubripertincta</name>
    <name type="common">Rhodococcus corallinus</name>
    <dbReference type="NCBI Taxonomy" id="36822"/>
    <lineage>
        <taxon>Bacteria</taxon>
        <taxon>Bacillati</taxon>
        <taxon>Actinomycetota</taxon>
        <taxon>Actinomycetes</taxon>
        <taxon>Mycobacteriales</taxon>
        <taxon>Gordoniaceae</taxon>
        <taxon>Gordonia</taxon>
    </lineage>
</organism>
<dbReference type="EMBL" id="JAFFGU010000031">
    <property type="protein sequence ID" value="MBM7280646.1"/>
    <property type="molecule type" value="Genomic_DNA"/>
</dbReference>
<dbReference type="AlphaFoldDB" id="A0AAW4GCJ1"/>
<comment type="caution">
    <text evidence="3">The sequence shown here is derived from an EMBL/GenBank/DDBJ whole genome shotgun (WGS) entry which is preliminary data.</text>
</comment>
<gene>
    <name evidence="3" type="ORF">JTZ10_23185</name>
</gene>
<dbReference type="Proteomes" id="UP001195196">
    <property type="component" value="Unassembled WGS sequence"/>
</dbReference>
<keyword evidence="2" id="KW-1133">Transmembrane helix</keyword>
<keyword evidence="2" id="KW-0472">Membrane</keyword>
<protein>
    <submittedName>
        <fullName evidence="3">DUF4190 domain-containing protein</fullName>
    </submittedName>
</protein>
<feature type="compositionally biased region" description="Polar residues" evidence="1">
    <location>
        <begin position="90"/>
        <end position="113"/>
    </location>
</feature>
<sequence length="258" mass="26821">MSTIDPQTTTLTDPTPAPPPGPINAYAVISLVAALLGLFPVAIVFGVLAFTRPAGRGIAIAGLLIGILELAALLLAFFGVASAFTDDPDSNTTVTSSTYKPSIPTDETTSTTAEVPRSTTTEVPTSTTVEAPASGTLIQPVPGTNKNKYIAGPFTVTLTKGITQNSDGRNGSEVLVENSSDSFTGYAQPELEYFQDSGVLGTSVAITESLSPGQRQTLFIDLETGEKDVAGQWVNAQLIALIYTTDLSGEGTRLLLAH</sequence>
<accession>A0AAW4GCJ1</accession>
<reference evidence="3" key="1">
    <citation type="submission" date="2021-02" db="EMBL/GenBank/DDBJ databases">
        <title>Taxonomy, biology and ecology of Rhodococcus bacteria occurring in California pistachio and other woody hosts as revealed by genome sequence analyses.</title>
        <authorList>
            <person name="Riely B."/>
            <person name="Gai Y."/>
        </authorList>
    </citation>
    <scope>NUCLEOTIDE SEQUENCE</scope>
    <source>
        <strain evidence="3">BP-295</strain>
    </source>
</reference>
<evidence type="ECO:0000313" key="3">
    <source>
        <dbReference type="EMBL" id="MBM7280646.1"/>
    </source>
</evidence>
<dbReference type="RefSeq" id="WP_182374535.1">
    <property type="nucleotide sequence ID" value="NZ_CP059695.1"/>
</dbReference>
<evidence type="ECO:0000313" key="4">
    <source>
        <dbReference type="Proteomes" id="UP001195196"/>
    </source>
</evidence>
<proteinExistence type="predicted"/>
<evidence type="ECO:0000256" key="2">
    <source>
        <dbReference type="SAM" id="Phobius"/>
    </source>
</evidence>
<feature type="region of interest" description="Disordered" evidence="1">
    <location>
        <begin position="89"/>
        <end position="126"/>
    </location>
</feature>
<evidence type="ECO:0000256" key="1">
    <source>
        <dbReference type="SAM" id="MobiDB-lite"/>
    </source>
</evidence>
<feature type="compositionally biased region" description="Low complexity" evidence="1">
    <location>
        <begin position="114"/>
        <end position="126"/>
    </location>
</feature>
<feature type="transmembrane region" description="Helical" evidence="2">
    <location>
        <begin position="57"/>
        <end position="84"/>
    </location>
</feature>
<feature type="transmembrane region" description="Helical" evidence="2">
    <location>
        <begin position="25"/>
        <end position="50"/>
    </location>
</feature>
<keyword evidence="2" id="KW-0812">Transmembrane</keyword>